<evidence type="ECO:0000313" key="2">
    <source>
        <dbReference type="Proteomes" id="UP001522662"/>
    </source>
</evidence>
<name>A0ABT0D0X4_9HYPH</name>
<dbReference type="Proteomes" id="UP001522662">
    <property type="component" value="Unassembled WGS sequence"/>
</dbReference>
<dbReference type="RefSeq" id="WP_245136812.1">
    <property type="nucleotide sequence ID" value="NZ_JALAYX010000003.1"/>
</dbReference>
<dbReference type="EMBL" id="JALAYX010000003">
    <property type="protein sequence ID" value="MCJ8239072.1"/>
    <property type="molecule type" value="Genomic_DNA"/>
</dbReference>
<sequence>MTMVCCTAPITRTAPAVPTTVDMVRRAAAHLATKLNDLAHAIAEDRRRRRDAAALAALPFDLRKDLGWPAGDTHR</sequence>
<proteinExistence type="predicted"/>
<protein>
    <recommendedName>
        <fullName evidence="3">DUF1127 domain-containing protein</fullName>
    </recommendedName>
</protein>
<accession>A0ABT0D0X4</accession>
<organism evidence="1 2">
    <name type="scientific">Peteryoungia algae</name>
    <dbReference type="NCBI Taxonomy" id="2919917"/>
    <lineage>
        <taxon>Bacteria</taxon>
        <taxon>Pseudomonadati</taxon>
        <taxon>Pseudomonadota</taxon>
        <taxon>Alphaproteobacteria</taxon>
        <taxon>Hyphomicrobiales</taxon>
        <taxon>Rhizobiaceae</taxon>
        <taxon>Peteryoungia</taxon>
    </lineage>
</organism>
<gene>
    <name evidence="1" type="ORF">MKJ03_12085</name>
</gene>
<keyword evidence="2" id="KW-1185">Reference proteome</keyword>
<evidence type="ECO:0000313" key="1">
    <source>
        <dbReference type="EMBL" id="MCJ8239072.1"/>
    </source>
</evidence>
<reference evidence="1 2" key="1">
    <citation type="submission" date="2022-03" db="EMBL/GenBank/DDBJ databases">
        <title>Rhizobium SSM4.3 sp. nov., isolated from Sediment (Gouqi Island).</title>
        <authorList>
            <person name="Chen G."/>
        </authorList>
    </citation>
    <scope>NUCLEOTIDE SEQUENCE [LARGE SCALE GENOMIC DNA]</scope>
    <source>
        <strain evidence="1 2">SSM4.3</strain>
    </source>
</reference>
<evidence type="ECO:0008006" key="3">
    <source>
        <dbReference type="Google" id="ProtNLM"/>
    </source>
</evidence>
<comment type="caution">
    <text evidence="1">The sequence shown here is derived from an EMBL/GenBank/DDBJ whole genome shotgun (WGS) entry which is preliminary data.</text>
</comment>